<reference evidence="3" key="1">
    <citation type="journal article" date="2014" name="Proc. Natl. Acad. Sci. U.S.A.">
        <title>Extensive sampling of basidiomycete genomes demonstrates inadequacy of the white-rot/brown-rot paradigm for wood decay fungi.</title>
        <authorList>
            <person name="Riley R."/>
            <person name="Salamov A.A."/>
            <person name="Brown D.W."/>
            <person name="Nagy L.G."/>
            <person name="Floudas D."/>
            <person name="Held B.W."/>
            <person name="Levasseur A."/>
            <person name="Lombard V."/>
            <person name="Morin E."/>
            <person name="Otillar R."/>
            <person name="Lindquist E.A."/>
            <person name="Sun H."/>
            <person name="LaButti K.M."/>
            <person name="Schmutz J."/>
            <person name="Jabbour D."/>
            <person name="Luo H."/>
            <person name="Baker S.E."/>
            <person name="Pisabarro A.G."/>
            <person name="Walton J.D."/>
            <person name="Blanchette R.A."/>
            <person name="Henrissat B."/>
            <person name="Martin F."/>
            <person name="Cullen D."/>
            <person name="Hibbett D.S."/>
            <person name="Grigoriev I.V."/>
        </authorList>
    </citation>
    <scope>NUCLEOTIDE SEQUENCE [LARGE SCALE GENOMIC DNA]</scope>
    <source>
        <strain evidence="3">CBS 339.88</strain>
    </source>
</reference>
<dbReference type="AlphaFoldDB" id="A0A067S7F9"/>
<proteinExistence type="predicted"/>
<evidence type="ECO:0000259" key="1">
    <source>
        <dbReference type="PROSITE" id="PS50181"/>
    </source>
</evidence>
<organism evidence="2 3">
    <name type="scientific">Galerina marginata (strain CBS 339.88)</name>
    <dbReference type="NCBI Taxonomy" id="685588"/>
    <lineage>
        <taxon>Eukaryota</taxon>
        <taxon>Fungi</taxon>
        <taxon>Dikarya</taxon>
        <taxon>Basidiomycota</taxon>
        <taxon>Agaricomycotina</taxon>
        <taxon>Agaricomycetes</taxon>
        <taxon>Agaricomycetidae</taxon>
        <taxon>Agaricales</taxon>
        <taxon>Agaricineae</taxon>
        <taxon>Strophariaceae</taxon>
        <taxon>Galerina</taxon>
    </lineage>
</organism>
<dbReference type="Gene3D" id="1.20.1280.50">
    <property type="match status" value="1"/>
</dbReference>
<keyword evidence="3" id="KW-1185">Reference proteome</keyword>
<gene>
    <name evidence="2" type="ORF">GALMADRAFT_260029</name>
</gene>
<dbReference type="STRING" id="685588.A0A067S7F9"/>
<dbReference type="EMBL" id="KL142431">
    <property type="protein sequence ID" value="KDR65832.1"/>
    <property type="molecule type" value="Genomic_DNA"/>
</dbReference>
<feature type="domain" description="F-box" evidence="1">
    <location>
        <begin position="6"/>
        <end position="52"/>
    </location>
</feature>
<protein>
    <recommendedName>
        <fullName evidence="1">F-box domain-containing protein</fullName>
    </recommendedName>
</protein>
<accession>A0A067S7F9</accession>
<name>A0A067S7F9_GALM3</name>
<sequence length="501" mass="55675">MSENLTARFTALTEDVLIYIISFLQPPEIVRLSKTCKTLHALTSLRIVWTNACVYHVIAKGYPFPNTPVDDILTPDLVYATLHGYALAKRWISGIPGARNIRYISGTSGTFVSEVRFVPGHDDKLLLTISKTVWSALSIWYMGAADSQKVCEWSPRGAIFTGFVLNSDPRSAATIAIALHLNEEQFIKILCLKHDDILGYSFEELYSADTDMKPITLMGDFLALSNDISQTAVWNWQNGQYAILEHPIEDPSVTQLNGCIQVLFAHQSILVARARSIHLFPFPDLKPSDPDQEPATPYAPLAQHSFGWVDGESVTICPFLSDHMPANPKALWQPLSILVRGESDDPWASDIHFLELYTLERNHAYFTPDSPDQDHSSSTLPYIFPPRLSNQVACVRGSLRCKQIILGRFGSAVWIQPRDRFAGGLLADIPSHLVPSSHKQESLVVTAFPGPLNPGIAESVVIGKKMFENEFNTSWTSFDYDEVGGRIALGSSFGRVTILEL</sequence>
<dbReference type="Proteomes" id="UP000027222">
    <property type="component" value="Unassembled WGS sequence"/>
</dbReference>
<dbReference type="SUPFAM" id="SSF81383">
    <property type="entry name" value="F-box domain"/>
    <property type="match status" value="1"/>
</dbReference>
<evidence type="ECO:0000313" key="2">
    <source>
        <dbReference type="EMBL" id="KDR65832.1"/>
    </source>
</evidence>
<dbReference type="Pfam" id="PF12937">
    <property type="entry name" value="F-box-like"/>
    <property type="match status" value="1"/>
</dbReference>
<dbReference type="OrthoDB" id="3034442at2759"/>
<dbReference type="PROSITE" id="PS50181">
    <property type="entry name" value="FBOX"/>
    <property type="match status" value="1"/>
</dbReference>
<evidence type="ECO:0000313" key="3">
    <source>
        <dbReference type="Proteomes" id="UP000027222"/>
    </source>
</evidence>
<dbReference type="InterPro" id="IPR001810">
    <property type="entry name" value="F-box_dom"/>
</dbReference>
<dbReference type="InterPro" id="IPR036047">
    <property type="entry name" value="F-box-like_dom_sf"/>
</dbReference>
<dbReference type="HOGENOM" id="CLU_027585_0_0_1"/>